<feature type="transmembrane region" description="Helical" evidence="6">
    <location>
        <begin position="16"/>
        <end position="38"/>
    </location>
</feature>
<evidence type="ECO:0000259" key="7">
    <source>
        <dbReference type="PROSITE" id="PS50030"/>
    </source>
</evidence>
<name>A0ABP0URJ8_9BRYO</name>
<accession>A0ABP0URJ8</accession>
<dbReference type="InterPro" id="IPR009060">
    <property type="entry name" value="UBA-like_sf"/>
</dbReference>
<evidence type="ECO:0000256" key="2">
    <source>
        <dbReference type="ARBA" id="ARBA00009045"/>
    </source>
</evidence>
<feature type="transmembrane region" description="Helical" evidence="6">
    <location>
        <begin position="120"/>
        <end position="138"/>
    </location>
</feature>
<comment type="similarity">
    <text evidence="2">Belongs to the peptidase S54 family.</text>
</comment>
<dbReference type="Pfam" id="PF00627">
    <property type="entry name" value="UBA"/>
    <property type="match status" value="1"/>
</dbReference>
<keyword evidence="5 6" id="KW-0472">Membrane</keyword>
<dbReference type="Gene3D" id="1.20.1540.10">
    <property type="entry name" value="Rhomboid-like"/>
    <property type="match status" value="1"/>
</dbReference>
<evidence type="ECO:0000256" key="5">
    <source>
        <dbReference type="ARBA" id="ARBA00023136"/>
    </source>
</evidence>
<proteinExistence type="inferred from homology"/>
<evidence type="ECO:0000256" key="6">
    <source>
        <dbReference type="SAM" id="Phobius"/>
    </source>
</evidence>
<feature type="domain" description="UBA" evidence="7">
    <location>
        <begin position="260"/>
        <end position="300"/>
    </location>
</feature>
<dbReference type="InterPro" id="IPR015940">
    <property type="entry name" value="UBA"/>
</dbReference>
<protein>
    <recommendedName>
        <fullName evidence="7">UBA domain-containing protein</fullName>
    </recommendedName>
</protein>
<dbReference type="Proteomes" id="UP001497512">
    <property type="component" value="Chromosome 6"/>
</dbReference>
<comment type="subcellular location">
    <subcellularLocation>
        <location evidence="1">Membrane</location>
        <topology evidence="1">Multi-pass membrane protein</topology>
    </subcellularLocation>
</comment>
<evidence type="ECO:0000313" key="8">
    <source>
        <dbReference type="EMBL" id="CAK9228537.1"/>
    </source>
</evidence>
<dbReference type="SUPFAM" id="SSF46934">
    <property type="entry name" value="UBA-like"/>
    <property type="match status" value="1"/>
</dbReference>
<dbReference type="Pfam" id="PF01694">
    <property type="entry name" value="Rhomboid"/>
    <property type="match status" value="1"/>
</dbReference>
<sequence length="303" mass="33100">MNAGPAGFYNAPVTKVIVFACGLVSVLVGTQGGAKVFSLSYQRVVQKHELWRLLTSPCLFSSTPELLFGLYLIYFFRVFERQIGSNKYLFFVLFSTAFTNILELVTLAAFKDSRILSGTILSPGPYGLIFASFVPFFFDIPISTRFKVFGARFSDKSFVYLAGLQLLLSSWKRSLVPGICGVIAGLIYKSNVLGIRRVKFPEQLAAATARLFAPFMSGMSSPSTNTRVNASREATVTAPPARPFENRFAATAPPLSSLLPPPEESVSTLVAMGFEREDALQALAMARNDVATATNLLLESQVQ</sequence>
<reference evidence="8" key="1">
    <citation type="submission" date="2024-02" db="EMBL/GenBank/DDBJ databases">
        <authorList>
            <consortium name="ELIXIR-Norway"/>
            <consortium name="Elixir Norway"/>
        </authorList>
    </citation>
    <scope>NUCLEOTIDE SEQUENCE</scope>
</reference>
<keyword evidence="9" id="KW-1185">Reference proteome</keyword>
<evidence type="ECO:0000256" key="4">
    <source>
        <dbReference type="ARBA" id="ARBA00022989"/>
    </source>
</evidence>
<dbReference type="PROSITE" id="PS50030">
    <property type="entry name" value="UBA"/>
    <property type="match status" value="1"/>
</dbReference>
<dbReference type="Gene3D" id="1.10.8.10">
    <property type="entry name" value="DNA helicase RuvA subunit, C-terminal domain"/>
    <property type="match status" value="1"/>
</dbReference>
<organism evidence="8 9">
    <name type="scientific">Sphagnum troendelagicum</name>
    <dbReference type="NCBI Taxonomy" id="128251"/>
    <lineage>
        <taxon>Eukaryota</taxon>
        <taxon>Viridiplantae</taxon>
        <taxon>Streptophyta</taxon>
        <taxon>Embryophyta</taxon>
        <taxon>Bryophyta</taxon>
        <taxon>Sphagnophytina</taxon>
        <taxon>Sphagnopsida</taxon>
        <taxon>Sphagnales</taxon>
        <taxon>Sphagnaceae</taxon>
        <taxon>Sphagnum</taxon>
    </lineage>
</organism>
<dbReference type="SUPFAM" id="SSF144091">
    <property type="entry name" value="Rhomboid-like"/>
    <property type="match status" value="1"/>
</dbReference>
<dbReference type="PANTHER" id="PTHR43066">
    <property type="entry name" value="RHOMBOID-RELATED PROTEIN"/>
    <property type="match status" value="1"/>
</dbReference>
<gene>
    <name evidence="8" type="ORF">CSSPTR1EN2_LOCUS19177</name>
</gene>
<dbReference type="EMBL" id="OZ019898">
    <property type="protein sequence ID" value="CAK9228537.1"/>
    <property type="molecule type" value="Genomic_DNA"/>
</dbReference>
<dbReference type="PANTHER" id="PTHR43066:SF21">
    <property type="entry name" value="UBIQUITIN-ASSOCIATED DOMAIN-CONTAINING PROTEIN 2"/>
    <property type="match status" value="1"/>
</dbReference>
<dbReference type="InterPro" id="IPR035952">
    <property type="entry name" value="Rhomboid-like_sf"/>
</dbReference>
<evidence type="ECO:0000313" key="9">
    <source>
        <dbReference type="Proteomes" id="UP001497512"/>
    </source>
</evidence>
<dbReference type="InterPro" id="IPR022764">
    <property type="entry name" value="Peptidase_S54_rhomboid_dom"/>
</dbReference>
<feature type="transmembrane region" description="Helical" evidence="6">
    <location>
        <begin position="88"/>
        <end position="108"/>
    </location>
</feature>
<keyword evidence="4 6" id="KW-1133">Transmembrane helix</keyword>
<feature type="transmembrane region" description="Helical" evidence="6">
    <location>
        <begin position="50"/>
        <end position="76"/>
    </location>
</feature>
<keyword evidence="3 6" id="KW-0812">Transmembrane</keyword>
<evidence type="ECO:0000256" key="1">
    <source>
        <dbReference type="ARBA" id="ARBA00004141"/>
    </source>
</evidence>
<evidence type="ECO:0000256" key="3">
    <source>
        <dbReference type="ARBA" id="ARBA00022692"/>
    </source>
</evidence>
<dbReference type="SMART" id="SM00165">
    <property type="entry name" value="UBA"/>
    <property type="match status" value="1"/>
</dbReference>